<dbReference type="InterPro" id="IPR011010">
    <property type="entry name" value="DNA_brk_join_enz"/>
</dbReference>
<evidence type="ECO:0000256" key="2">
    <source>
        <dbReference type="ARBA" id="ARBA00008857"/>
    </source>
</evidence>
<evidence type="ECO:0000256" key="3">
    <source>
        <dbReference type="ARBA" id="ARBA00022908"/>
    </source>
</evidence>
<reference evidence="7" key="1">
    <citation type="submission" date="2021-06" db="EMBL/GenBank/DDBJ databases">
        <title>Description of novel taxa of the family Lachnospiraceae.</title>
        <authorList>
            <person name="Chaplin A.V."/>
            <person name="Sokolova S.R."/>
            <person name="Pikina A.P."/>
            <person name="Korzhanova M."/>
            <person name="Belova V."/>
            <person name="Korostin D."/>
            <person name="Efimov B.A."/>
        </authorList>
    </citation>
    <scope>NUCLEOTIDE SEQUENCE</scope>
    <source>
        <strain evidence="7">ASD5720</strain>
    </source>
</reference>
<dbReference type="GO" id="GO:0006310">
    <property type="term" value="P:DNA recombination"/>
    <property type="evidence" value="ECO:0007669"/>
    <property type="project" value="UniProtKB-KW"/>
</dbReference>
<evidence type="ECO:0000256" key="5">
    <source>
        <dbReference type="ARBA" id="ARBA00023172"/>
    </source>
</evidence>
<keyword evidence="3" id="KW-0229">DNA integration</keyword>
<dbReference type="PANTHER" id="PTHR30349">
    <property type="entry name" value="PHAGE INTEGRASE-RELATED"/>
    <property type="match status" value="1"/>
</dbReference>
<proteinExistence type="inferred from homology"/>
<gene>
    <name evidence="7" type="ORF">KTH89_20225</name>
</gene>
<dbReference type="InterPro" id="IPR004107">
    <property type="entry name" value="Integrase_SAM-like_N"/>
</dbReference>
<dbReference type="Proteomes" id="UP000712157">
    <property type="component" value="Unassembled WGS sequence"/>
</dbReference>
<evidence type="ECO:0000313" key="8">
    <source>
        <dbReference type="Proteomes" id="UP000712157"/>
    </source>
</evidence>
<dbReference type="PROSITE" id="PS51898">
    <property type="entry name" value="TYR_RECOMBINASE"/>
    <property type="match status" value="1"/>
</dbReference>
<dbReference type="CDD" id="cd01189">
    <property type="entry name" value="INT_ICEBs1_C_like"/>
    <property type="match status" value="1"/>
</dbReference>
<evidence type="ECO:0000313" key="7">
    <source>
        <dbReference type="EMBL" id="MBU9738866.1"/>
    </source>
</evidence>
<sequence>MPKNKYKQRPDGRYEAKVQVGYKPDGRPDRITVYADTSAELEKKVRNMKYEIEHGTYISRKETTMADYSRKWYRTYKAVKGLNTRKMYENIIDKHIVPDVGYLKVYEVQKSDIQGMINDRADHRRTCEQIVMTVKQILDSAVEDQLILSNPCAKIQLPEQQKSQKRALTEAEKEALKKADFTDQERAYVMIAYGCGLRREEIIALSRADINLRTRLIDINNVVVFDGNNPQLENRAKSKSGIRSVDIPTLLIPTLKNYLKTCGFQLFTKRDGQLMTKSSYDKMWASIVKKMNAAAGGDNNHQVIFGLTSHTFRHNYCTMLYYSGISIKKAVQLMGHADEKMIMRIYAHLDEEKERTKEKIDMGIAL</sequence>
<comment type="caution">
    <text evidence="7">The sequence shown here is derived from an EMBL/GenBank/DDBJ whole genome shotgun (WGS) entry which is preliminary data.</text>
</comment>
<evidence type="ECO:0000256" key="4">
    <source>
        <dbReference type="ARBA" id="ARBA00023125"/>
    </source>
</evidence>
<comment type="function">
    <text evidence="1">Site-specific tyrosine recombinase, which acts by catalyzing the cutting and rejoining of the recombining DNA molecules.</text>
</comment>
<evidence type="ECO:0000259" key="6">
    <source>
        <dbReference type="PROSITE" id="PS51898"/>
    </source>
</evidence>
<dbReference type="InterPro" id="IPR013762">
    <property type="entry name" value="Integrase-like_cat_sf"/>
</dbReference>
<dbReference type="Pfam" id="PF14659">
    <property type="entry name" value="Phage_int_SAM_3"/>
    <property type="match status" value="1"/>
</dbReference>
<dbReference type="Gene3D" id="1.10.443.10">
    <property type="entry name" value="Intergrase catalytic core"/>
    <property type="match status" value="1"/>
</dbReference>
<dbReference type="InterPro" id="IPR010998">
    <property type="entry name" value="Integrase_recombinase_N"/>
</dbReference>
<dbReference type="Gene3D" id="1.10.150.130">
    <property type="match status" value="1"/>
</dbReference>
<evidence type="ECO:0000256" key="1">
    <source>
        <dbReference type="ARBA" id="ARBA00003283"/>
    </source>
</evidence>
<keyword evidence="4" id="KW-0238">DNA-binding</keyword>
<comment type="similarity">
    <text evidence="2">Belongs to the 'phage' integrase family.</text>
</comment>
<keyword evidence="5" id="KW-0233">DNA recombination</keyword>
<dbReference type="Pfam" id="PF00589">
    <property type="entry name" value="Phage_integrase"/>
    <property type="match status" value="1"/>
</dbReference>
<dbReference type="GO" id="GO:0003677">
    <property type="term" value="F:DNA binding"/>
    <property type="evidence" value="ECO:0007669"/>
    <property type="project" value="UniProtKB-KW"/>
</dbReference>
<dbReference type="EMBL" id="JAHQCW010000043">
    <property type="protein sequence ID" value="MBU9738866.1"/>
    <property type="molecule type" value="Genomic_DNA"/>
</dbReference>
<dbReference type="InterPro" id="IPR002104">
    <property type="entry name" value="Integrase_catalytic"/>
</dbReference>
<dbReference type="PANTHER" id="PTHR30349:SF64">
    <property type="entry name" value="PROPHAGE INTEGRASE INTD-RELATED"/>
    <property type="match status" value="1"/>
</dbReference>
<name>A0A949K2M1_9FIRM</name>
<dbReference type="GO" id="GO:0015074">
    <property type="term" value="P:DNA integration"/>
    <property type="evidence" value="ECO:0007669"/>
    <property type="project" value="UniProtKB-KW"/>
</dbReference>
<accession>A0A949K2M1</accession>
<dbReference type="RefSeq" id="WP_238722892.1">
    <property type="nucleotide sequence ID" value="NZ_JAHQCW010000043.1"/>
</dbReference>
<protein>
    <submittedName>
        <fullName evidence="7">Site-specific integrase</fullName>
    </submittedName>
</protein>
<dbReference type="InterPro" id="IPR050090">
    <property type="entry name" value="Tyrosine_recombinase_XerCD"/>
</dbReference>
<organism evidence="7 8">
    <name type="scientific">Diplocloster agilis</name>
    <dbReference type="NCBI Taxonomy" id="2850323"/>
    <lineage>
        <taxon>Bacteria</taxon>
        <taxon>Bacillati</taxon>
        <taxon>Bacillota</taxon>
        <taxon>Clostridia</taxon>
        <taxon>Lachnospirales</taxon>
        <taxon>Lachnospiraceae</taxon>
        <taxon>Diplocloster</taxon>
    </lineage>
</organism>
<dbReference type="AlphaFoldDB" id="A0A949K2M1"/>
<dbReference type="SUPFAM" id="SSF56349">
    <property type="entry name" value="DNA breaking-rejoining enzymes"/>
    <property type="match status" value="1"/>
</dbReference>
<keyword evidence="8" id="KW-1185">Reference proteome</keyword>
<feature type="domain" description="Tyr recombinase" evidence="6">
    <location>
        <begin position="163"/>
        <end position="361"/>
    </location>
</feature>